<proteinExistence type="predicted"/>
<dbReference type="Pfam" id="PF04773">
    <property type="entry name" value="FecR"/>
    <property type="match status" value="1"/>
</dbReference>
<evidence type="ECO:0000259" key="1">
    <source>
        <dbReference type="Pfam" id="PF04773"/>
    </source>
</evidence>
<reference evidence="4" key="1">
    <citation type="submission" date="2015-12" db="EMBL/GenBank/DDBJ databases">
        <title>Complete genome sequence of Pandoraea norimbergensis DSM 11628.</title>
        <authorList>
            <person name="Ee R."/>
            <person name="Lim Y.-L."/>
            <person name="Yong D."/>
            <person name="Yin W.-F."/>
            <person name="Chan K.-G."/>
        </authorList>
    </citation>
    <scope>NUCLEOTIDE SEQUENCE [LARGE SCALE GENOMIC DNA]</scope>
    <source>
        <strain evidence="4">DSM 11628</strain>
    </source>
</reference>
<dbReference type="InterPro" id="IPR012373">
    <property type="entry name" value="Ferrdict_sens_TM"/>
</dbReference>
<name>A0ABN4JNI6_9BURK</name>
<evidence type="ECO:0000313" key="3">
    <source>
        <dbReference type="EMBL" id="ALS61377.1"/>
    </source>
</evidence>
<dbReference type="RefSeq" id="WP_064675060.1">
    <property type="nucleotide sequence ID" value="NZ_CP013480.3"/>
</dbReference>
<dbReference type="Pfam" id="PF16220">
    <property type="entry name" value="DUF4880"/>
    <property type="match status" value="1"/>
</dbReference>
<keyword evidence="4" id="KW-1185">Reference proteome</keyword>
<dbReference type="InterPro" id="IPR032623">
    <property type="entry name" value="FecR_N"/>
</dbReference>
<organism evidence="3 4">
    <name type="scientific">Pandoraea norimbergensis</name>
    <dbReference type="NCBI Taxonomy" id="93219"/>
    <lineage>
        <taxon>Bacteria</taxon>
        <taxon>Pseudomonadati</taxon>
        <taxon>Pseudomonadota</taxon>
        <taxon>Betaproteobacteria</taxon>
        <taxon>Burkholderiales</taxon>
        <taxon>Burkholderiaceae</taxon>
        <taxon>Pandoraea</taxon>
    </lineage>
</organism>
<dbReference type="PANTHER" id="PTHR30273:SF2">
    <property type="entry name" value="PROTEIN FECR"/>
    <property type="match status" value="1"/>
</dbReference>
<dbReference type="Gene3D" id="3.55.50.30">
    <property type="match status" value="1"/>
</dbReference>
<dbReference type="Gene3D" id="2.60.120.1440">
    <property type="match status" value="1"/>
</dbReference>
<dbReference type="PIRSF" id="PIRSF018266">
    <property type="entry name" value="FecR"/>
    <property type="match status" value="1"/>
</dbReference>
<gene>
    <name evidence="3" type="ORF">AT302_17945</name>
</gene>
<dbReference type="PANTHER" id="PTHR30273">
    <property type="entry name" value="PERIPLASMIC SIGNAL SENSOR AND SIGMA FACTOR ACTIVATOR FECR-RELATED"/>
    <property type="match status" value="1"/>
</dbReference>
<evidence type="ECO:0008006" key="5">
    <source>
        <dbReference type="Google" id="ProtNLM"/>
    </source>
</evidence>
<dbReference type="Proteomes" id="UP000060277">
    <property type="component" value="Chromosome"/>
</dbReference>
<protein>
    <recommendedName>
        <fullName evidence="5">Iron dicitrate transport regulator FecR</fullName>
    </recommendedName>
</protein>
<dbReference type="InterPro" id="IPR006860">
    <property type="entry name" value="FecR"/>
</dbReference>
<evidence type="ECO:0000313" key="4">
    <source>
        <dbReference type="Proteomes" id="UP000060277"/>
    </source>
</evidence>
<dbReference type="EMBL" id="CP013480">
    <property type="protein sequence ID" value="ALS61377.1"/>
    <property type="molecule type" value="Genomic_DNA"/>
</dbReference>
<evidence type="ECO:0000259" key="2">
    <source>
        <dbReference type="Pfam" id="PF16220"/>
    </source>
</evidence>
<sequence length="339" mass="36298">MPPGYPTDSSGPADPGRSRDDVLRQEARVWLALLAGGDVRQVDLHAFRRWQGASVAHAAAFDEVKRQWHAMRPAIGELLRKDPAVAARHRRLIGGDVAAGRRAFLVAGASVAAVAGVAAVYPPLGLWPALATWGADYRTATGEQRDVALAGRVNVVLNTQTSVRQQASADGARGLKLITGELAVDMSAARDPFVVVAGAGRSVATAGRFEVRNLDGRVCVSCLEGTVRVMHPAGERRLIAREQTVYRDDAIGGVAGIEPAAVSAWRRGELVFRETPLVKVVEEINRYRPGRVVLMADSRRNSPVSGRFAIAILDEALLQIERSFGLNSRSLPGGLLILS</sequence>
<accession>A0ABN4JNI6</accession>
<feature type="domain" description="FecR N-terminal" evidence="2">
    <location>
        <begin position="25"/>
        <end position="66"/>
    </location>
</feature>
<feature type="domain" description="FecR protein" evidence="1">
    <location>
        <begin position="136"/>
        <end position="228"/>
    </location>
</feature>